<dbReference type="PROSITE" id="PS51257">
    <property type="entry name" value="PROKAR_LIPOPROTEIN"/>
    <property type="match status" value="1"/>
</dbReference>
<dbReference type="AlphaFoldDB" id="A0A850QVQ4"/>
<organism evidence="1 2">
    <name type="scientific">Photobacterium damselae subsp. damselae</name>
    <name type="common">Listonella damsela</name>
    <dbReference type="NCBI Taxonomy" id="85581"/>
    <lineage>
        <taxon>Bacteria</taxon>
        <taxon>Pseudomonadati</taxon>
        <taxon>Pseudomonadota</taxon>
        <taxon>Gammaproteobacteria</taxon>
        <taxon>Vibrionales</taxon>
        <taxon>Vibrionaceae</taxon>
        <taxon>Photobacterium</taxon>
    </lineage>
</organism>
<sequence length="71" mass="7980">MKKLMVLSVLSVLVGCAEQPKPVYDPQVYINEIKAAQRVQIEEKAEVVKERISGAAFIAEHDAHFLLPVKY</sequence>
<dbReference type="EMBL" id="JABXOR010001070">
    <property type="protein sequence ID" value="NVP01924.1"/>
    <property type="molecule type" value="Genomic_DNA"/>
</dbReference>
<dbReference type="Proteomes" id="UP000533429">
    <property type="component" value="Unassembled WGS sequence"/>
</dbReference>
<comment type="caution">
    <text evidence="1">The sequence shown here is derived from an EMBL/GenBank/DDBJ whole genome shotgun (WGS) entry which is preliminary data.</text>
</comment>
<proteinExistence type="predicted"/>
<evidence type="ECO:0008006" key="3">
    <source>
        <dbReference type="Google" id="ProtNLM"/>
    </source>
</evidence>
<name>A0A850QVQ4_PHODD</name>
<evidence type="ECO:0000313" key="2">
    <source>
        <dbReference type="Proteomes" id="UP000533429"/>
    </source>
</evidence>
<reference evidence="1 2" key="1">
    <citation type="submission" date="2020-06" db="EMBL/GenBank/DDBJ databases">
        <title>Photobacterium damselae subsp. damselae comparative genomics.</title>
        <authorList>
            <person name="Osorio C.R."/>
        </authorList>
    </citation>
    <scope>NUCLEOTIDE SEQUENCE [LARGE SCALE GENOMIC DNA]</scope>
    <source>
        <strain evidence="1 2">TW250/03</strain>
    </source>
</reference>
<protein>
    <recommendedName>
        <fullName evidence="3">Lipoprotein</fullName>
    </recommendedName>
</protein>
<evidence type="ECO:0000313" key="1">
    <source>
        <dbReference type="EMBL" id="NVP01924.1"/>
    </source>
</evidence>
<gene>
    <name evidence="1" type="ORF">HWA77_17045</name>
</gene>
<accession>A0A850QVQ4</accession>